<dbReference type="PROSITE" id="PS50082">
    <property type="entry name" value="WD_REPEATS_2"/>
    <property type="match status" value="1"/>
</dbReference>
<evidence type="ECO:0000313" key="6">
    <source>
        <dbReference type="Proteomes" id="UP000235672"/>
    </source>
</evidence>
<evidence type="ECO:0000313" key="5">
    <source>
        <dbReference type="EMBL" id="PMD21020.1"/>
    </source>
</evidence>
<keyword evidence="4" id="KW-1133">Transmembrane helix</keyword>
<dbReference type="PROSITE" id="PS50294">
    <property type="entry name" value="WD_REPEATS_REGION"/>
    <property type="match status" value="1"/>
</dbReference>
<evidence type="ECO:0000256" key="1">
    <source>
        <dbReference type="ARBA" id="ARBA00038101"/>
    </source>
</evidence>
<dbReference type="SMART" id="SM00320">
    <property type="entry name" value="WD40"/>
    <property type="match status" value="3"/>
</dbReference>
<organism evidence="5 6">
    <name type="scientific">Hyaloscypha hepaticicola</name>
    <dbReference type="NCBI Taxonomy" id="2082293"/>
    <lineage>
        <taxon>Eukaryota</taxon>
        <taxon>Fungi</taxon>
        <taxon>Dikarya</taxon>
        <taxon>Ascomycota</taxon>
        <taxon>Pezizomycotina</taxon>
        <taxon>Leotiomycetes</taxon>
        <taxon>Helotiales</taxon>
        <taxon>Hyaloscyphaceae</taxon>
        <taxon>Hyaloscypha</taxon>
    </lineage>
</organism>
<dbReference type="OrthoDB" id="27934at2759"/>
<dbReference type="SMART" id="SM00671">
    <property type="entry name" value="SEL1"/>
    <property type="match status" value="11"/>
</dbReference>
<accession>A0A2J6Q410</accession>
<dbReference type="InterPro" id="IPR001680">
    <property type="entry name" value="WD40_rpt"/>
</dbReference>
<proteinExistence type="inferred from homology"/>
<dbReference type="GO" id="GO:0036503">
    <property type="term" value="P:ERAD pathway"/>
    <property type="evidence" value="ECO:0007669"/>
    <property type="project" value="TreeGrafter"/>
</dbReference>
<dbReference type="InterPro" id="IPR011990">
    <property type="entry name" value="TPR-like_helical_dom_sf"/>
</dbReference>
<keyword evidence="4" id="KW-0472">Membrane</keyword>
<dbReference type="SUPFAM" id="SSF81901">
    <property type="entry name" value="HCP-like"/>
    <property type="match status" value="3"/>
</dbReference>
<dbReference type="EMBL" id="KZ613483">
    <property type="protein sequence ID" value="PMD21020.1"/>
    <property type="molecule type" value="Genomic_DNA"/>
</dbReference>
<gene>
    <name evidence="5" type="ORF">NA56DRAFT_573373</name>
</gene>
<dbReference type="InterPro" id="IPR015943">
    <property type="entry name" value="WD40/YVTN_repeat-like_dom_sf"/>
</dbReference>
<name>A0A2J6Q410_9HELO</name>
<feature type="region of interest" description="Disordered" evidence="3">
    <location>
        <begin position="306"/>
        <end position="336"/>
    </location>
</feature>
<keyword evidence="4" id="KW-0812">Transmembrane</keyword>
<feature type="repeat" description="WD" evidence="2">
    <location>
        <begin position="112"/>
        <end position="145"/>
    </location>
</feature>
<protein>
    <submittedName>
        <fullName evidence="5">HCP-like protein</fullName>
    </submittedName>
</protein>
<dbReference type="InterPro" id="IPR050767">
    <property type="entry name" value="Sel1_AlgK"/>
</dbReference>
<dbReference type="Proteomes" id="UP000235672">
    <property type="component" value="Unassembled WGS sequence"/>
</dbReference>
<dbReference type="STRING" id="1745343.A0A2J6Q410"/>
<sequence length="1119" mass="123750">MYSLNAVDSFQISGPKDTYIYDIVSVAGGLAAISSDDNLRLFDPLALSGAPLNSIRQVNTDVTCLKAINSSTEADALIVCTAGRDGKVCLLDPRSGARICEVRTGDSVVQYIESHSDDVTELQFHPSRPQVLLSGSTDGLVNIYNTTIADEEEALHQTINHGASIHHSNFLSDVDIFALSHDEKFSMYELVTNLEEGVEEPPPVHFGDMREKLGGEYVANIIRRPIGGSVIGVGTHSRESFDLIQLKNTPPWSFATDSRVTLQGAHGGEIVRSFCFLDSHQIVLTYALQILLAISYANVQDDTDATFGAEGSPKPSIAAQSTPAQQSIREQEDRRRRQVDKALFFLRRYERLNPRPSRKPLGILGTAGHYVLALLPRLYFQGPLEETSGIGVKEHKQLPGPVTEAVRLLEEAAQINNPDAIFLLAELNFYGNYTHPKNYSEAFRRYHQLASMDGNSSAQHMVGFMYATGIGGAVERDQAKALLYHTFAAEGGNTRSEMTVAFRYHTGIGVARNCDIAVKHYKRVADRAIEWFRAGPPGGMAWVSDSYRLADDDGGVYGEGASYSSSGQNANKASPNSDAHAALDDVLEYLDLMSRKGDFKATFSLGRIHYDGQRGLARNMKSAKWYFMKVAKLYWQRDGRIIESDKAGLEKVATKAAGYLGRMFMRGEGVEQNFDKARTWFERGIKSGDAGSQYGLGLMNLEGLGIPKNTIKAMEYLKAAADQDYSPAQVALGALYLDQGAASDISVANRYFELAARYSHIEAFYFLAELIDQGFGGDRSCGLAAAYYKNVAEKAEPLLSSFAEANEAYEEGDNELALIDYMFAAEQGYEKGQANVAYMLDKQKSRLALPSWRTLSHPRPELLQNAALALIYWTRSAKQANIDSLVKMGDYYLEGIGTQMDLDKAASCYTAACEYHQSAQALYNLAWMHENGVGLTQDFHLAKRYYDLALETNEEAYLPVTLSLLKLRLRSAWNTLTHGRINSIQDEPAPKKQWSMSEWISNFLRDDHLYYGDNDYDDNYLPENDPMPGGDVDGLYEDIIDDGILESIIIVGLAAALVALIYYRQQHQLAHRRGEEAARGQQADQAAQDGQQLQQDDRGLFPQPGDPEFAQWVAGGVGH</sequence>
<feature type="compositionally biased region" description="Low complexity" evidence="3">
    <location>
        <begin position="1079"/>
        <end position="1094"/>
    </location>
</feature>
<dbReference type="InterPro" id="IPR036322">
    <property type="entry name" value="WD40_repeat_dom_sf"/>
</dbReference>
<comment type="similarity">
    <text evidence="1">Belongs to the sel-1 family.</text>
</comment>
<dbReference type="Gene3D" id="1.25.40.10">
    <property type="entry name" value="Tetratricopeptide repeat domain"/>
    <property type="match status" value="3"/>
</dbReference>
<dbReference type="AlphaFoldDB" id="A0A2J6Q410"/>
<feature type="transmembrane region" description="Helical" evidence="4">
    <location>
        <begin position="1044"/>
        <end position="1063"/>
    </location>
</feature>
<keyword evidence="2" id="KW-0853">WD repeat</keyword>
<feature type="compositionally biased region" description="Polar residues" evidence="3">
    <location>
        <begin position="318"/>
        <end position="328"/>
    </location>
</feature>
<dbReference type="PANTHER" id="PTHR11102:SF147">
    <property type="entry name" value="SEL1L ADAPTOR SUBUNIT OF ERAD E3 UBIQUITIN LIGASE"/>
    <property type="match status" value="1"/>
</dbReference>
<dbReference type="PANTHER" id="PTHR11102">
    <property type="entry name" value="SEL-1-LIKE PROTEIN"/>
    <property type="match status" value="1"/>
</dbReference>
<keyword evidence="6" id="KW-1185">Reference proteome</keyword>
<dbReference type="SUPFAM" id="SSF50978">
    <property type="entry name" value="WD40 repeat-like"/>
    <property type="match status" value="1"/>
</dbReference>
<evidence type="ECO:0000256" key="4">
    <source>
        <dbReference type="SAM" id="Phobius"/>
    </source>
</evidence>
<reference evidence="5 6" key="1">
    <citation type="submission" date="2016-05" db="EMBL/GenBank/DDBJ databases">
        <title>A degradative enzymes factory behind the ericoid mycorrhizal symbiosis.</title>
        <authorList>
            <consortium name="DOE Joint Genome Institute"/>
            <person name="Martino E."/>
            <person name="Morin E."/>
            <person name="Grelet G."/>
            <person name="Kuo A."/>
            <person name="Kohler A."/>
            <person name="Daghino S."/>
            <person name="Barry K."/>
            <person name="Choi C."/>
            <person name="Cichocki N."/>
            <person name="Clum A."/>
            <person name="Copeland A."/>
            <person name="Hainaut M."/>
            <person name="Haridas S."/>
            <person name="Labutti K."/>
            <person name="Lindquist E."/>
            <person name="Lipzen A."/>
            <person name="Khouja H.-R."/>
            <person name="Murat C."/>
            <person name="Ohm R."/>
            <person name="Olson A."/>
            <person name="Spatafora J."/>
            <person name="Veneault-Fourrey C."/>
            <person name="Henrissat B."/>
            <person name="Grigoriev I."/>
            <person name="Martin F."/>
            <person name="Perotto S."/>
        </authorList>
    </citation>
    <scope>NUCLEOTIDE SEQUENCE [LARGE SCALE GENOMIC DNA]</scope>
    <source>
        <strain evidence="5 6">UAMH 7357</strain>
    </source>
</reference>
<dbReference type="Pfam" id="PF08238">
    <property type="entry name" value="Sel1"/>
    <property type="match status" value="10"/>
</dbReference>
<dbReference type="Pfam" id="PF00400">
    <property type="entry name" value="WD40"/>
    <property type="match status" value="1"/>
</dbReference>
<dbReference type="GO" id="GO:0005789">
    <property type="term" value="C:endoplasmic reticulum membrane"/>
    <property type="evidence" value="ECO:0007669"/>
    <property type="project" value="TreeGrafter"/>
</dbReference>
<feature type="region of interest" description="Disordered" evidence="3">
    <location>
        <begin position="1073"/>
        <end position="1106"/>
    </location>
</feature>
<evidence type="ECO:0000256" key="2">
    <source>
        <dbReference type="PROSITE-ProRule" id="PRU00221"/>
    </source>
</evidence>
<evidence type="ECO:0000256" key="3">
    <source>
        <dbReference type="SAM" id="MobiDB-lite"/>
    </source>
</evidence>
<dbReference type="Gene3D" id="2.130.10.10">
    <property type="entry name" value="YVTN repeat-like/Quinoprotein amine dehydrogenase"/>
    <property type="match status" value="1"/>
</dbReference>
<dbReference type="InterPro" id="IPR006597">
    <property type="entry name" value="Sel1-like"/>
</dbReference>